<feature type="active site" description="Tele-phosphohistidine intermediate" evidence="6">
    <location>
        <position position="13"/>
    </location>
</feature>
<evidence type="ECO:0000313" key="10">
    <source>
        <dbReference type="Proteomes" id="UP000295733"/>
    </source>
</evidence>
<feature type="binding site" evidence="7">
    <location>
        <position position="68"/>
    </location>
    <ligand>
        <name>substrate</name>
    </ligand>
</feature>
<name>A0A4R2NLK7_RHOAD</name>
<dbReference type="CDD" id="cd07067">
    <property type="entry name" value="HP_PGM_like"/>
    <property type="match status" value="1"/>
</dbReference>
<dbReference type="Proteomes" id="UP000295733">
    <property type="component" value="Unassembled WGS sequence"/>
</dbReference>
<dbReference type="InterPro" id="IPR005952">
    <property type="entry name" value="Phosphogly_mut1"/>
</dbReference>
<evidence type="ECO:0000256" key="2">
    <source>
        <dbReference type="ARBA" id="ARBA00012028"/>
    </source>
</evidence>
<evidence type="ECO:0000256" key="3">
    <source>
        <dbReference type="ARBA" id="ARBA00022432"/>
    </source>
</evidence>
<dbReference type="SMART" id="SM00855">
    <property type="entry name" value="PGAM"/>
    <property type="match status" value="1"/>
</dbReference>
<dbReference type="InterPro" id="IPR029033">
    <property type="entry name" value="His_PPase_superfam"/>
</dbReference>
<accession>A0A4R2NLK7</accession>
<protein>
    <recommendedName>
        <fullName evidence="2">phosphoglycerate mutase (2,3-diphosphoglycerate-dependent)</fullName>
        <ecNumber evidence="2">5.4.2.11</ecNumber>
    </recommendedName>
</protein>
<keyword evidence="4" id="KW-0324">Glycolysis</keyword>
<keyword evidence="5" id="KW-0413">Isomerase</keyword>
<evidence type="ECO:0000256" key="5">
    <source>
        <dbReference type="ARBA" id="ARBA00023235"/>
    </source>
</evidence>
<dbReference type="RefSeq" id="WP_132603291.1">
    <property type="nucleotide sequence ID" value="NZ_NRRP01000015.1"/>
</dbReference>
<evidence type="ECO:0000256" key="8">
    <source>
        <dbReference type="PIRSR" id="PIRSR613078-3"/>
    </source>
</evidence>
<comment type="caution">
    <text evidence="9">The sequence shown here is derived from an EMBL/GenBank/DDBJ whole genome shotgun (WGS) entry which is preliminary data.</text>
</comment>
<dbReference type="EC" id="5.4.2.11" evidence="2"/>
<dbReference type="InterPro" id="IPR013078">
    <property type="entry name" value="His_Pase_superF_clade-1"/>
</dbReference>
<dbReference type="GO" id="GO:0004619">
    <property type="term" value="F:phosphoglycerate mutase activity"/>
    <property type="evidence" value="ECO:0007669"/>
    <property type="project" value="UniProtKB-EC"/>
</dbReference>
<dbReference type="PANTHER" id="PTHR11931">
    <property type="entry name" value="PHOSPHOGLYCERATE MUTASE"/>
    <property type="match status" value="1"/>
</dbReference>
<organism evidence="9 10">
    <name type="scientific">Rhodovulum adriaticum</name>
    <name type="common">Rhodopseudomonas adriatica</name>
    <dbReference type="NCBI Taxonomy" id="35804"/>
    <lineage>
        <taxon>Bacteria</taxon>
        <taxon>Pseudomonadati</taxon>
        <taxon>Pseudomonadota</taxon>
        <taxon>Alphaproteobacteria</taxon>
        <taxon>Rhodobacterales</taxon>
        <taxon>Paracoccaceae</taxon>
        <taxon>Rhodovulum</taxon>
    </lineage>
</organism>
<proteinExistence type="inferred from homology"/>
<comment type="similarity">
    <text evidence="1">Belongs to the phosphoglycerate mutase family. BPG-dependent PGAM subfamily.</text>
</comment>
<dbReference type="AlphaFoldDB" id="A0A4R2NLK7"/>
<evidence type="ECO:0000256" key="6">
    <source>
        <dbReference type="PIRSR" id="PIRSR613078-1"/>
    </source>
</evidence>
<feature type="site" description="Transition state stabilizer" evidence="8">
    <location>
        <position position="175"/>
    </location>
</feature>
<evidence type="ECO:0000256" key="7">
    <source>
        <dbReference type="PIRSR" id="PIRSR613078-2"/>
    </source>
</evidence>
<evidence type="ECO:0000313" key="9">
    <source>
        <dbReference type="EMBL" id="TCP22513.1"/>
    </source>
</evidence>
<evidence type="ECO:0000256" key="4">
    <source>
        <dbReference type="ARBA" id="ARBA00023152"/>
    </source>
</evidence>
<gene>
    <name evidence="9" type="ORF">EV656_10699</name>
</gene>
<dbReference type="OrthoDB" id="9781415at2"/>
<reference evidence="9 10" key="1">
    <citation type="submission" date="2019-03" db="EMBL/GenBank/DDBJ databases">
        <title>Genomic Encyclopedia of Type Strains, Phase IV (KMG-IV): sequencing the most valuable type-strain genomes for metagenomic binning, comparative biology and taxonomic classification.</title>
        <authorList>
            <person name="Goeker M."/>
        </authorList>
    </citation>
    <scope>NUCLEOTIDE SEQUENCE [LARGE SCALE GENOMIC DNA]</scope>
    <source>
        <strain evidence="9 10">DSM 2781</strain>
    </source>
</reference>
<evidence type="ECO:0000256" key="1">
    <source>
        <dbReference type="ARBA" id="ARBA00006717"/>
    </source>
</evidence>
<dbReference type="EMBL" id="SLXL01000006">
    <property type="protein sequence ID" value="TCP22513.1"/>
    <property type="molecule type" value="Genomic_DNA"/>
</dbReference>
<sequence length="233" mass="25333">MDERPAYLALVRHGAYHQRPGAPSARQPYPLTDAGQAQATQCGADLADLIAAHGLTLDPVIHSSCQLRAWQTAAGIAEALRARDHAVREIRETPSLAERGLGSAANLTVAEIEAVLAADPRHAPPPTGWKADSHYRLPLEGAESLMQAGARVARYLQHRVGRDGRPGQVTVCVGHGAAFRHAAHHLGLLAFDDIARLSMFHARPLLFCYSPRGKWRHFAGSWKVRPPKDDPKD</sequence>
<feature type="active site" description="Proton donor/acceptor" evidence="6">
    <location>
        <position position="98"/>
    </location>
</feature>
<dbReference type="Pfam" id="PF00300">
    <property type="entry name" value="His_Phos_1"/>
    <property type="match status" value="1"/>
</dbReference>
<keyword evidence="3" id="KW-0312">Gluconeogenesis</keyword>
<dbReference type="SUPFAM" id="SSF53254">
    <property type="entry name" value="Phosphoglycerate mutase-like"/>
    <property type="match status" value="1"/>
</dbReference>
<keyword evidence="10" id="KW-1185">Reference proteome</keyword>
<dbReference type="GO" id="GO:0006096">
    <property type="term" value="P:glycolytic process"/>
    <property type="evidence" value="ECO:0007669"/>
    <property type="project" value="UniProtKB-KW"/>
</dbReference>
<dbReference type="GO" id="GO:0006094">
    <property type="term" value="P:gluconeogenesis"/>
    <property type="evidence" value="ECO:0007669"/>
    <property type="project" value="UniProtKB-KW"/>
</dbReference>
<dbReference type="Gene3D" id="3.40.50.1240">
    <property type="entry name" value="Phosphoglycerate mutase-like"/>
    <property type="match status" value="1"/>
</dbReference>